<dbReference type="EMBL" id="CAJNRF010014146">
    <property type="protein sequence ID" value="CAF2155283.1"/>
    <property type="molecule type" value="Genomic_DNA"/>
</dbReference>
<dbReference type="OrthoDB" id="10063432at2759"/>
<gene>
    <name evidence="2" type="ORF">KQP761_LOCUS5771</name>
    <name evidence="6" type="ORF">OVN521_LOCUS31526</name>
    <name evidence="5" type="ORF">UXM345_LOCUS33039</name>
    <name evidence="4" type="ORF">WKI299_LOCUS31136</name>
    <name evidence="3" type="ORF">XDN619_LOCUS14879</name>
</gene>
<feature type="region of interest" description="Disordered" evidence="1">
    <location>
        <begin position="114"/>
        <end position="135"/>
    </location>
</feature>
<name>A0A820IH12_9BILA</name>
<evidence type="ECO:0000313" key="3">
    <source>
        <dbReference type="EMBL" id="CAF2081634.1"/>
    </source>
</evidence>
<keyword evidence="7" id="KW-1185">Reference proteome</keyword>
<dbReference type="AlphaFoldDB" id="A0A820IH12"/>
<dbReference type="Proteomes" id="UP000663856">
    <property type="component" value="Unassembled WGS sequence"/>
</dbReference>
<dbReference type="Proteomes" id="UP000663887">
    <property type="component" value="Unassembled WGS sequence"/>
</dbReference>
<dbReference type="EMBL" id="CAJNOW010001611">
    <property type="protein sequence ID" value="CAF1321693.1"/>
    <property type="molecule type" value="Genomic_DNA"/>
</dbReference>
<dbReference type="EMBL" id="CAJNRG010005981">
    <property type="protein sequence ID" value="CAF2081634.1"/>
    <property type="molecule type" value="Genomic_DNA"/>
</dbReference>
<feature type="compositionally biased region" description="Polar residues" evidence="1">
    <location>
        <begin position="115"/>
        <end position="135"/>
    </location>
</feature>
<evidence type="ECO:0000313" key="7">
    <source>
        <dbReference type="Proteomes" id="UP000663866"/>
    </source>
</evidence>
<organism evidence="6 7">
    <name type="scientific">Rotaria magnacalcarata</name>
    <dbReference type="NCBI Taxonomy" id="392030"/>
    <lineage>
        <taxon>Eukaryota</taxon>
        <taxon>Metazoa</taxon>
        <taxon>Spiralia</taxon>
        <taxon>Gnathifera</taxon>
        <taxon>Rotifera</taxon>
        <taxon>Eurotatoria</taxon>
        <taxon>Bdelloidea</taxon>
        <taxon>Philodinida</taxon>
        <taxon>Philodinidae</taxon>
        <taxon>Rotaria</taxon>
    </lineage>
</organism>
<comment type="caution">
    <text evidence="6">The sequence shown here is derived from an EMBL/GenBank/DDBJ whole genome shotgun (WGS) entry which is preliminary data.</text>
</comment>
<protein>
    <submittedName>
        <fullName evidence="6">Uncharacterized protein</fullName>
    </submittedName>
</protein>
<dbReference type="Proteomes" id="UP000663842">
    <property type="component" value="Unassembled WGS sequence"/>
</dbReference>
<evidence type="ECO:0000256" key="1">
    <source>
        <dbReference type="SAM" id="MobiDB-lite"/>
    </source>
</evidence>
<dbReference type="EMBL" id="CAJOBG010016336">
    <property type="protein sequence ID" value="CAF4307306.1"/>
    <property type="molecule type" value="Genomic_DNA"/>
</dbReference>
<dbReference type="Proteomes" id="UP000663866">
    <property type="component" value="Unassembled WGS sequence"/>
</dbReference>
<sequence length="135" mass="15428">MFSSNVYYDTSDLPTNVLTLVDDKFYDFVEEHLEIYQSLLLKLQQINSVPCFLLTYDPCQILNLNIDDNDINELKKQICFPLMDGSFVIKTGVKTGFKCLRDLLTKKAEEKLKQSKNTKAQPQTTATFNILSSSS</sequence>
<accession>A0A820IH12</accession>
<evidence type="ECO:0000313" key="6">
    <source>
        <dbReference type="EMBL" id="CAF4307306.1"/>
    </source>
</evidence>
<proteinExistence type="predicted"/>
<evidence type="ECO:0000313" key="2">
    <source>
        <dbReference type="EMBL" id="CAF1321693.1"/>
    </source>
</evidence>
<dbReference type="Proteomes" id="UP000663834">
    <property type="component" value="Unassembled WGS sequence"/>
</dbReference>
<reference evidence="6" key="1">
    <citation type="submission" date="2021-02" db="EMBL/GenBank/DDBJ databases">
        <authorList>
            <person name="Nowell W R."/>
        </authorList>
    </citation>
    <scope>NUCLEOTIDE SEQUENCE</scope>
</reference>
<evidence type="ECO:0000313" key="5">
    <source>
        <dbReference type="EMBL" id="CAF4294033.1"/>
    </source>
</evidence>
<evidence type="ECO:0000313" key="4">
    <source>
        <dbReference type="EMBL" id="CAF2155283.1"/>
    </source>
</evidence>
<dbReference type="EMBL" id="CAJOBF010010620">
    <property type="protein sequence ID" value="CAF4294033.1"/>
    <property type="molecule type" value="Genomic_DNA"/>
</dbReference>